<feature type="compositionally biased region" description="Basic and acidic residues" evidence="1">
    <location>
        <begin position="9"/>
        <end position="19"/>
    </location>
</feature>
<organism evidence="2 3">
    <name type="scientific">Diatraea saccharalis</name>
    <name type="common">sugarcane borer</name>
    <dbReference type="NCBI Taxonomy" id="40085"/>
    <lineage>
        <taxon>Eukaryota</taxon>
        <taxon>Metazoa</taxon>
        <taxon>Ecdysozoa</taxon>
        <taxon>Arthropoda</taxon>
        <taxon>Hexapoda</taxon>
        <taxon>Insecta</taxon>
        <taxon>Pterygota</taxon>
        <taxon>Neoptera</taxon>
        <taxon>Endopterygota</taxon>
        <taxon>Lepidoptera</taxon>
        <taxon>Glossata</taxon>
        <taxon>Ditrysia</taxon>
        <taxon>Pyraloidea</taxon>
        <taxon>Crambidae</taxon>
        <taxon>Crambinae</taxon>
        <taxon>Diatraea</taxon>
    </lineage>
</organism>
<keyword evidence="3" id="KW-1185">Reference proteome</keyword>
<evidence type="ECO:0000313" key="3">
    <source>
        <dbReference type="Proteomes" id="UP001153714"/>
    </source>
</evidence>
<protein>
    <submittedName>
        <fullName evidence="2">Uncharacterized protein</fullName>
    </submittedName>
</protein>
<feature type="region of interest" description="Disordered" evidence="1">
    <location>
        <begin position="1"/>
        <end position="59"/>
    </location>
</feature>
<name>A0A9N9WG34_9NEOP</name>
<accession>A0A9N9WG34</accession>
<reference evidence="2" key="1">
    <citation type="submission" date="2021-12" db="EMBL/GenBank/DDBJ databases">
        <authorList>
            <person name="King R."/>
        </authorList>
    </citation>
    <scope>NUCLEOTIDE SEQUENCE</scope>
</reference>
<gene>
    <name evidence="2" type="ORF">DIATSA_LOCUS8063</name>
</gene>
<dbReference type="AlphaFoldDB" id="A0A9N9WG34"/>
<evidence type="ECO:0000313" key="2">
    <source>
        <dbReference type="EMBL" id="CAG9790395.1"/>
    </source>
</evidence>
<dbReference type="Proteomes" id="UP001153714">
    <property type="component" value="Chromosome 21"/>
</dbReference>
<reference evidence="2" key="2">
    <citation type="submission" date="2022-10" db="EMBL/GenBank/DDBJ databases">
        <authorList>
            <consortium name="ENA_rothamsted_submissions"/>
            <consortium name="culmorum"/>
            <person name="King R."/>
        </authorList>
    </citation>
    <scope>NUCLEOTIDE SEQUENCE</scope>
</reference>
<dbReference type="OrthoDB" id="7446428at2759"/>
<evidence type="ECO:0000256" key="1">
    <source>
        <dbReference type="SAM" id="MobiDB-lite"/>
    </source>
</evidence>
<dbReference type="EMBL" id="OU893352">
    <property type="protein sequence ID" value="CAG9790395.1"/>
    <property type="molecule type" value="Genomic_DNA"/>
</dbReference>
<sequence>MIKSASESHLNEHETDYNYDKSVTPPNFVYGRAKKRKEYDSPSSKGQHTSGNNDLNTLREDIKDMFTSMLAAQKQEFNKINPTLKLIQETNNKIESSIDFLTKQNGFSEKN</sequence>
<feature type="compositionally biased region" description="Polar residues" evidence="1">
    <location>
        <begin position="41"/>
        <end position="56"/>
    </location>
</feature>
<proteinExistence type="predicted"/>